<dbReference type="PANTHER" id="PTHR46148">
    <property type="entry name" value="CHROMO DOMAIN-CONTAINING PROTEIN"/>
    <property type="match status" value="1"/>
</dbReference>
<gene>
    <name evidence="2" type="ORF">EPI10_015872</name>
</gene>
<protein>
    <submittedName>
        <fullName evidence="2">Integrase</fullName>
    </submittedName>
</protein>
<accession>A0A5B6VLN2</accession>
<dbReference type="Pfam" id="PF24626">
    <property type="entry name" value="SH3_Tf2-1"/>
    <property type="match status" value="1"/>
</dbReference>
<dbReference type="EMBL" id="SMMG02000006">
    <property type="protein sequence ID" value="KAA3470140.1"/>
    <property type="molecule type" value="Genomic_DNA"/>
</dbReference>
<dbReference type="Proteomes" id="UP000325315">
    <property type="component" value="Unassembled WGS sequence"/>
</dbReference>
<dbReference type="PANTHER" id="PTHR46148:SF44">
    <property type="entry name" value="GAG-POL POLYPROTEIN"/>
    <property type="match status" value="1"/>
</dbReference>
<keyword evidence="3" id="KW-1185">Reference proteome</keyword>
<comment type="caution">
    <text evidence="2">The sequence shown here is derived from an EMBL/GenBank/DDBJ whole genome shotgun (WGS) entry which is preliminary data.</text>
</comment>
<evidence type="ECO:0000313" key="2">
    <source>
        <dbReference type="EMBL" id="KAA3470140.1"/>
    </source>
</evidence>
<evidence type="ECO:0000259" key="1">
    <source>
        <dbReference type="Pfam" id="PF24626"/>
    </source>
</evidence>
<feature type="domain" description="Tf2-1-like SH3-like" evidence="1">
    <location>
        <begin position="35"/>
        <end position="84"/>
    </location>
</feature>
<organism evidence="2 3">
    <name type="scientific">Gossypium australe</name>
    <dbReference type="NCBI Taxonomy" id="47621"/>
    <lineage>
        <taxon>Eukaryota</taxon>
        <taxon>Viridiplantae</taxon>
        <taxon>Streptophyta</taxon>
        <taxon>Embryophyta</taxon>
        <taxon>Tracheophyta</taxon>
        <taxon>Spermatophyta</taxon>
        <taxon>Magnoliopsida</taxon>
        <taxon>eudicotyledons</taxon>
        <taxon>Gunneridae</taxon>
        <taxon>Pentapetalae</taxon>
        <taxon>rosids</taxon>
        <taxon>malvids</taxon>
        <taxon>Malvales</taxon>
        <taxon>Malvaceae</taxon>
        <taxon>Malvoideae</taxon>
        <taxon>Gossypium</taxon>
    </lineage>
</organism>
<evidence type="ECO:0000313" key="3">
    <source>
        <dbReference type="Proteomes" id="UP000325315"/>
    </source>
</evidence>
<dbReference type="InterPro" id="IPR056924">
    <property type="entry name" value="SH3_Tf2-1"/>
</dbReference>
<proteinExistence type="predicted"/>
<dbReference type="AlphaFoldDB" id="A0A5B6VLN2"/>
<sequence length="84" mass="9857">MKESKVGLIWFEKMKKSYANFKRKDIEFSIGEKKKVVRFGKKGKLSPKFIGSYEGLERIEPISYPLALLPELDRIHNVFHVLML</sequence>
<name>A0A5B6VLN2_9ROSI</name>
<reference evidence="3" key="1">
    <citation type="journal article" date="2019" name="Plant Biotechnol. J.">
        <title>Genome sequencing of the Australian wild diploid species Gossypium australe highlights disease resistance and delayed gland morphogenesis.</title>
        <authorList>
            <person name="Cai Y."/>
            <person name="Cai X."/>
            <person name="Wang Q."/>
            <person name="Wang P."/>
            <person name="Zhang Y."/>
            <person name="Cai C."/>
            <person name="Xu Y."/>
            <person name="Wang K."/>
            <person name="Zhou Z."/>
            <person name="Wang C."/>
            <person name="Geng S."/>
            <person name="Li B."/>
            <person name="Dong Q."/>
            <person name="Hou Y."/>
            <person name="Wang H."/>
            <person name="Ai P."/>
            <person name="Liu Z."/>
            <person name="Yi F."/>
            <person name="Sun M."/>
            <person name="An G."/>
            <person name="Cheng J."/>
            <person name="Zhang Y."/>
            <person name="Shi Q."/>
            <person name="Xie Y."/>
            <person name="Shi X."/>
            <person name="Chang Y."/>
            <person name="Huang F."/>
            <person name="Chen Y."/>
            <person name="Hong S."/>
            <person name="Mi L."/>
            <person name="Sun Q."/>
            <person name="Zhang L."/>
            <person name="Zhou B."/>
            <person name="Peng R."/>
            <person name="Zhang X."/>
            <person name="Liu F."/>
        </authorList>
    </citation>
    <scope>NUCLEOTIDE SEQUENCE [LARGE SCALE GENOMIC DNA]</scope>
    <source>
        <strain evidence="3">cv. PA1801</strain>
    </source>
</reference>